<feature type="repeat" description="ANK" evidence="3">
    <location>
        <begin position="29"/>
        <end position="61"/>
    </location>
</feature>
<dbReference type="InterPro" id="IPR002110">
    <property type="entry name" value="Ankyrin_rpt"/>
</dbReference>
<dbReference type="Proteomes" id="UP000016936">
    <property type="component" value="Unassembled WGS sequence"/>
</dbReference>
<feature type="non-terminal residue" evidence="4">
    <location>
        <position position="127"/>
    </location>
</feature>
<evidence type="ECO:0000256" key="3">
    <source>
        <dbReference type="PROSITE-ProRule" id="PRU00023"/>
    </source>
</evidence>
<dbReference type="PRINTS" id="PR01415">
    <property type="entry name" value="ANKYRIN"/>
</dbReference>
<protein>
    <submittedName>
        <fullName evidence="4">Uncharacterized protein</fullName>
    </submittedName>
</protein>
<dbReference type="SUPFAM" id="SSF48403">
    <property type="entry name" value="Ankyrin repeat"/>
    <property type="match status" value="1"/>
</dbReference>
<dbReference type="eggNOG" id="ENOG502SFAC">
    <property type="taxonomic scope" value="Eukaryota"/>
</dbReference>
<evidence type="ECO:0000256" key="2">
    <source>
        <dbReference type="ARBA" id="ARBA00023043"/>
    </source>
</evidence>
<feature type="non-terminal residue" evidence="4">
    <location>
        <position position="1"/>
    </location>
</feature>
<dbReference type="SMART" id="SM00248">
    <property type="entry name" value="ANK"/>
    <property type="match status" value="2"/>
</dbReference>
<reference evidence="4 5" key="1">
    <citation type="journal article" date="2012" name="PLoS Pathog.">
        <title>Diverse lifestyles and strategies of plant pathogenesis encoded in the genomes of eighteen Dothideomycetes fungi.</title>
        <authorList>
            <person name="Ohm R.A."/>
            <person name="Feau N."/>
            <person name="Henrissat B."/>
            <person name="Schoch C.L."/>
            <person name="Horwitz B.A."/>
            <person name="Barry K.W."/>
            <person name="Condon B.J."/>
            <person name="Copeland A.C."/>
            <person name="Dhillon B."/>
            <person name="Glaser F."/>
            <person name="Hesse C.N."/>
            <person name="Kosti I."/>
            <person name="LaButti K."/>
            <person name="Lindquist E.A."/>
            <person name="Lucas S."/>
            <person name="Salamov A.A."/>
            <person name="Bradshaw R.E."/>
            <person name="Ciuffetti L."/>
            <person name="Hamelin R.C."/>
            <person name="Kema G.H.J."/>
            <person name="Lawrence C."/>
            <person name="Scott J.A."/>
            <person name="Spatafora J.W."/>
            <person name="Turgeon B.G."/>
            <person name="de Wit P.J.G.M."/>
            <person name="Zhong S."/>
            <person name="Goodwin S.B."/>
            <person name="Grigoriev I.V."/>
        </authorList>
    </citation>
    <scope>NUCLEOTIDE SEQUENCE [LARGE SCALE GENOMIC DNA]</scope>
    <source>
        <strain evidence="5">C5 / ATCC 48332 / race O</strain>
    </source>
</reference>
<keyword evidence="1" id="KW-0677">Repeat</keyword>
<dbReference type="OrthoDB" id="195446at2759"/>
<dbReference type="PROSITE" id="PS50088">
    <property type="entry name" value="ANK_REPEAT"/>
    <property type="match status" value="2"/>
</dbReference>
<dbReference type="Pfam" id="PF12796">
    <property type="entry name" value="Ank_2"/>
    <property type="match status" value="2"/>
</dbReference>
<sequence>LMWASRLSNSTHANILLLRGAKVEARDSSGRTALHYAVEGGSLGCIKALLEAGADAQTADNDGIFPIHSVVYFINNCEVGDIISCLCAHGADLETRDNTGFTPLYRAVDLGSHVSVEALIRCGANMN</sequence>
<dbReference type="Gene3D" id="1.25.40.20">
    <property type="entry name" value="Ankyrin repeat-containing domain"/>
    <property type="match status" value="2"/>
</dbReference>
<feature type="repeat" description="ANK" evidence="3">
    <location>
        <begin position="99"/>
        <end position="127"/>
    </location>
</feature>
<evidence type="ECO:0000313" key="4">
    <source>
        <dbReference type="EMBL" id="EMD97747.1"/>
    </source>
</evidence>
<accession>M2VCJ6</accession>
<dbReference type="EMBL" id="KB445569">
    <property type="protein sequence ID" value="EMD97747.1"/>
    <property type="molecule type" value="Genomic_DNA"/>
</dbReference>
<keyword evidence="2 3" id="KW-0040">ANK repeat</keyword>
<dbReference type="HOGENOM" id="CLU_000134_45_2_1"/>
<dbReference type="PANTHER" id="PTHR24171:SF9">
    <property type="entry name" value="ANKYRIN REPEAT DOMAIN-CONTAINING PROTEIN 39"/>
    <property type="match status" value="1"/>
</dbReference>
<evidence type="ECO:0000256" key="1">
    <source>
        <dbReference type="ARBA" id="ARBA00022737"/>
    </source>
</evidence>
<dbReference type="PANTHER" id="PTHR24171">
    <property type="entry name" value="ANKYRIN REPEAT DOMAIN-CONTAINING PROTEIN 39-RELATED"/>
    <property type="match status" value="1"/>
</dbReference>
<proteinExistence type="predicted"/>
<gene>
    <name evidence="4" type="ORF">COCHEDRAFT_1082999</name>
</gene>
<reference evidence="5" key="2">
    <citation type="journal article" date="2013" name="PLoS Genet.">
        <title>Comparative genome structure, secondary metabolite, and effector coding capacity across Cochliobolus pathogens.</title>
        <authorList>
            <person name="Condon B.J."/>
            <person name="Leng Y."/>
            <person name="Wu D."/>
            <person name="Bushley K.E."/>
            <person name="Ohm R.A."/>
            <person name="Otillar R."/>
            <person name="Martin J."/>
            <person name="Schackwitz W."/>
            <person name="Grimwood J."/>
            <person name="MohdZainudin N."/>
            <person name="Xue C."/>
            <person name="Wang R."/>
            <person name="Manning V.A."/>
            <person name="Dhillon B."/>
            <person name="Tu Z.J."/>
            <person name="Steffenson B.J."/>
            <person name="Salamov A."/>
            <person name="Sun H."/>
            <person name="Lowry S."/>
            <person name="LaButti K."/>
            <person name="Han J."/>
            <person name="Copeland A."/>
            <person name="Lindquist E."/>
            <person name="Barry K."/>
            <person name="Schmutz J."/>
            <person name="Baker S.E."/>
            <person name="Ciuffetti L.M."/>
            <person name="Grigoriev I.V."/>
            <person name="Zhong S."/>
            <person name="Turgeon B.G."/>
        </authorList>
    </citation>
    <scope>NUCLEOTIDE SEQUENCE [LARGE SCALE GENOMIC DNA]</scope>
    <source>
        <strain evidence="5">C5 / ATCC 48332 / race O</strain>
    </source>
</reference>
<dbReference type="InterPro" id="IPR036770">
    <property type="entry name" value="Ankyrin_rpt-contain_sf"/>
</dbReference>
<name>M2VCJ6_COCH5</name>
<organism evidence="4 5">
    <name type="scientific">Cochliobolus heterostrophus (strain C5 / ATCC 48332 / race O)</name>
    <name type="common">Southern corn leaf blight fungus</name>
    <name type="synonym">Bipolaris maydis</name>
    <dbReference type="NCBI Taxonomy" id="701091"/>
    <lineage>
        <taxon>Eukaryota</taxon>
        <taxon>Fungi</taxon>
        <taxon>Dikarya</taxon>
        <taxon>Ascomycota</taxon>
        <taxon>Pezizomycotina</taxon>
        <taxon>Dothideomycetes</taxon>
        <taxon>Pleosporomycetidae</taxon>
        <taxon>Pleosporales</taxon>
        <taxon>Pleosporineae</taxon>
        <taxon>Pleosporaceae</taxon>
        <taxon>Bipolaris</taxon>
    </lineage>
</organism>
<dbReference type="OMA" id="WISADNG"/>
<dbReference type="AlphaFoldDB" id="M2VCJ6"/>
<evidence type="ECO:0000313" key="5">
    <source>
        <dbReference type="Proteomes" id="UP000016936"/>
    </source>
</evidence>
<keyword evidence="5" id="KW-1185">Reference proteome</keyword>
<dbReference type="PROSITE" id="PS50297">
    <property type="entry name" value="ANK_REP_REGION"/>
    <property type="match status" value="2"/>
</dbReference>
<dbReference type="STRING" id="701091.M2VCJ6"/>